<keyword evidence="4" id="KW-1185">Reference proteome</keyword>
<sequence length="144" mass="15875">MANTETRPNQEDPFANGTIEQNEKTQDGSVRPQDLAKDHPFELRHEVTRLNKQLEDISVALRKGDFKDLIENYTNWKRRLITNFTAGMARGLGLTVGTVAVIALLTWIASIMASLGVPYVSGFFDYMGSLIQEGRNNGTSGSGA</sequence>
<evidence type="ECO:0000256" key="1">
    <source>
        <dbReference type="SAM" id="MobiDB-lite"/>
    </source>
</evidence>
<proteinExistence type="predicted"/>
<reference evidence="4" key="1">
    <citation type="journal article" date="2019" name="Int. J. Syst. Evol. Microbiol.">
        <title>The Global Catalogue of Microorganisms (GCM) 10K type strain sequencing project: providing services to taxonomists for standard genome sequencing and annotation.</title>
        <authorList>
            <consortium name="The Broad Institute Genomics Platform"/>
            <consortium name="The Broad Institute Genome Sequencing Center for Infectious Disease"/>
            <person name="Wu L."/>
            <person name="Ma J."/>
        </authorList>
    </citation>
    <scope>NUCLEOTIDE SEQUENCE [LARGE SCALE GENOMIC DNA]</scope>
    <source>
        <strain evidence="4">CGMCC 1.6964</strain>
    </source>
</reference>
<keyword evidence="2" id="KW-1133">Transmembrane helix</keyword>
<dbReference type="InterPro" id="IPR043723">
    <property type="entry name" value="DUF5665"/>
</dbReference>
<comment type="caution">
    <text evidence="3">The sequence shown here is derived from an EMBL/GenBank/DDBJ whole genome shotgun (WGS) entry which is preliminary data.</text>
</comment>
<dbReference type="Proteomes" id="UP000606653">
    <property type="component" value="Unassembled WGS sequence"/>
</dbReference>
<evidence type="ECO:0000313" key="3">
    <source>
        <dbReference type="EMBL" id="GGO07689.1"/>
    </source>
</evidence>
<accession>A0ABQ2LBP0</accession>
<evidence type="ECO:0000313" key="4">
    <source>
        <dbReference type="Proteomes" id="UP000606653"/>
    </source>
</evidence>
<feature type="transmembrane region" description="Helical" evidence="2">
    <location>
        <begin position="92"/>
        <end position="117"/>
    </location>
</feature>
<keyword evidence="2" id="KW-0472">Membrane</keyword>
<dbReference type="RefSeq" id="WP_018978245.1">
    <property type="nucleotide sequence ID" value="NZ_BMLN01000014.1"/>
</dbReference>
<dbReference type="EMBL" id="BMLN01000014">
    <property type="protein sequence ID" value="GGO07689.1"/>
    <property type="molecule type" value="Genomic_DNA"/>
</dbReference>
<keyword evidence="2" id="KW-0812">Transmembrane</keyword>
<evidence type="ECO:0000256" key="2">
    <source>
        <dbReference type="SAM" id="Phobius"/>
    </source>
</evidence>
<name>A0ABQ2LBP0_9BACL</name>
<gene>
    <name evidence="3" type="ORF">GCM10010969_36360</name>
</gene>
<organism evidence="3 4">
    <name type="scientific">Saccharibacillus kuerlensis</name>
    <dbReference type="NCBI Taxonomy" id="459527"/>
    <lineage>
        <taxon>Bacteria</taxon>
        <taxon>Bacillati</taxon>
        <taxon>Bacillota</taxon>
        <taxon>Bacilli</taxon>
        <taxon>Bacillales</taxon>
        <taxon>Paenibacillaceae</taxon>
        <taxon>Saccharibacillus</taxon>
    </lineage>
</organism>
<feature type="region of interest" description="Disordered" evidence="1">
    <location>
        <begin position="1"/>
        <end position="35"/>
    </location>
</feature>
<protein>
    <submittedName>
        <fullName evidence="3">Uncharacterized protein</fullName>
    </submittedName>
</protein>
<dbReference type="Pfam" id="PF18910">
    <property type="entry name" value="DUF5665"/>
    <property type="match status" value="1"/>
</dbReference>